<dbReference type="GO" id="GO:0016740">
    <property type="term" value="F:transferase activity"/>
    <property type="evidence" value="ECO:0007669"/>
    <property type="project" value="UniProtKB-KW"/>
</dbReference>
<reference evidence="3" key="2">
    <citation type="submission" date="2022-08" db="EMBL/GenBank/DDBJ databases">
        <title>Genome Sequencing of Bacteroides fragilis Group Isolates with Nanopore Technology.</title>
        <authorList>
            <person name="Tisza M.J."/>
            <person name="Smith D."/>
            <person name="Dekker J.P."/>
        </authorList>
    </citation>
    <scope>NUCLEOTIDE SEQUENCE</scope>
    <source>
        <strain evidence="3">BFG-474</strain>
    </source>
</reference>
<reference evidence="2 4" key="1">
    <citation type="journal article" date="2019" name="Nat. Med.">
        <title>A library of human gut bacterial isolates paired with longitudinal multiomics data enables mechanistic microbiome research.</title>
        <authorList>
            <person name="Poyet M."/>
            <person name="Groussin M."/>
            <person name="Gibbons S.M."/>
            <person name="Avila-Pacheco J."/>
            <person name="Jiang X."/>
            <person name="Kearney S.M."/>
            <person name="Perrotta A.R."/>
            <person name="Berdy B."/>
            <person name="Zhao S."/>
            <person name="Lieberman T.D."/>
            <person name="Swanson P.K."/>
            <person name="Smith M."/>
            <person name="Roesemann S."/>
            <person name="Alexander J.E."/>
            <person name="Rich S.A."/>
            <person name="Livny J."/>
            <person name="Vlamakis H."/>
            <person name="Clish C."/>
            <person name="Bullock K."/>
            <person name="Deik A."/>
            <person name="Scott J."/>
            <person name="Pierce K.A."/>
            <person name="Xavier R.J."/>
            <person name="Alm E.J."/>
        </authorList>
    </citation>
    <scope>NUCLEOTIDE SEQUENCE [LARGE SCALE GENOMIC DNA]</scope>
    <source>
        <strain evidence="2 4">BIOML-A21</strain>
    </source>
</reference>
<keyword evidence="2" id="KW-0808">Transferase</keyword>
<protein>
    <submittedName>
        <fullName evidence="2">Polysaccharide pyruvyl transferase YvfF</fullName>
    </submittedName>
    <submittedName>
        <fullName evidence="3">Polysaccharide pyruvyl transferase family protein</fullName>
    </submittedName>
</protein>
<evidence type="ECO:0000313" key="3">
    <source>
        <dbReference type="EMBL" id="UVQ96033.1"/>
    </source>
</evidence>
<feature type="domain" description="Polysaccharide pyruvyl transferase" evidence="1">
    <location>
        <begin position="36"/>
        <end position="291"/>
    </location>
</feature>
<sequence>MNFSGKVAFLRDLIVNTLTPLISDSYVLWDLPYYTNIGDILIWEGTENFLKQLSSQCISKCSYQTFSYKPLPKDTTILLQGGGNFGDLWRVHQEFRLKIVELYPDNKIIILPQSVHYQDTKILERDAELMGKHSNLTICVRDTKSWDILGSYFYKNNLLLLPDMAFCISQQTLNQYSGKSTSKVLYLKRNDIEFCAKNYESYIIEDLHLVDIRDWPTMEFISIRFKILGKLINFQQYKLANAFASIFLKTYLIKKGGRFLCRYNKIYTTRLHVAILAILLNKPFVFFDNSYGKNRFFYETWLKDLDNIYFID</sequence>
<dbReference type="EMBL" id="VVYF01000032">
    <property type="protein sequence ID" value="KAA5485935.1"/>
    <property type="molecule type" value="Genomic_DNA"/>
</dbReference>
<evidence type="ECO:0000313" key="2">
    <source>
        <dbReference type="EMBL" id="KAA5485935.1"/>
    </source>
</evidence>
<dbReference type="AlphaFoldDB" id="A0A5M6AHY9"/>
<dbReference type="Proteomes" id="UP000491168">
    <property type="component" value="Unassembled WGS sequence"/>
</dbReference>
<evidence type="ECO:0000259" key="1">
    <source>
        <dbReference type="Pfam" id="PF04230"/>
    </source>
</evidence>
<name>A0A5M6AHY9_9BACE</name>
<accession>A0A5M6AHY9</accession>
<dbReference type="InterPro" id="IPR007345">
    <property type="entry name" value="Polysacch_pyruvyl_Trfase"/>
</dbReference>
<dbReference type="Proteomes" id="UP001060260">
    <property type="component" value="Chromosome"/>
</dbReference>
<dbReference type="EMBL" id="CP103166">
    <property type="protein sequence ID" value="UVQ96033.1"/>
    <property type="molecule type" value="Genomic_DNA"/>
</dbReference>
<evidence type="ECO:0000313" key="4">
    <source>
        <dbReference type="Proteomes" id="UP000491168"/>
    </source>
</evidence>
<dbReference type="Pfam" id="PF04230">
    <property type="entry name" value="PS_pyruv_trans"/>
    <property type="match status" value="1"/>
</dbReference>
<organism evidence="2 4">
    <name type="scientific">Bacteroides caccae</name>
    <dbReference type="NCBI Taxonomy" id="47678"/>
    <lineage>
        <taxon>Bacteria</taxon>
        <taxon>Pseudomonadati</taxon>
        <taxon>Bacteroidota</taxon>
        <taxon>Bacteroidia</taxon>
        <taxon>Bacteroidales</taxon>
        <taxon>Bacteroidaceae</taxon>
        <taxon>Bacteroides</taxon>
    </lineage>
</organism>
<proteinExistence type="predicted"/>
<gene>
    <name evidence="2" type="ORF">F2Y35_21570</name>
    <name evidence="3" type="ORF">NXW23_17110</name>
</gene>
<dbReference type="RefSeq" id="WP_149921954.1">
    <property type="nucleotide sequence ID" value="NZ_CAXSYJ010000016.1"/>
</dbReference>